<gene>
    <name evidence="2" type="ORF">CEPIT_LOCUS12309</name>
</gene>
<dbReference type="SUPFAM" id="SSF48613">
    <property type="entry name" value="Heme oxygenase-like"/>
    <property type="match status" value="1"/>
</dbReference>
<reference evidence="2" key="1">
    <citation type="submission" date="2022-07" db="EMBL/GenBank/DDBJ databases">
        <authorList>
            <person name="Macas J."/>
            <person name="Novak P."/>
            <person name="Neumann P."/>
        </authorList>
    </citation>
    <scope>NUCLEOTIDE SEQUENCE</scope>
</reference>
<dbReference type="Gene3D" id="1.20.910.10">
    <property type="entry name" value="Heme oxygenase-like"/>
    <property type="match status" value="1"/>
</dbReference>
<organism evidence="2 3">
    <name type="scientific">Cuscuta epithymum</name>
    <dbReference type="NCBI Taxonomy" id="186058"/>
    <lineage>
        <taxon>Eukaryota</taxon>
        <taxon>Viridiplantae</taxon>
        <taxon>Streptophyta</taxon>
        <taxon>Embryophyta</taxon>
        <taxon>Tracheophyta</taxon>
        <taxon>Spermatophyta</taxon>
        <taxon>Magnoliopsida</taxon>
        <taxon>eudicotyledons</taxon>
        <taxon>Gunneridae</taxon>
        <taxon>Pentapetalae</taxon>
        <taxon>asterids</taxon>
        <taxon>lamiids</taxon>
        <taxon>Solanales</taxon>
        <taxon>Convolvulaceae</taxon>
        <taxon>Cuscuteae</taxon>
        <taxon>Cuscuta</taxon>
        <taxon>Cuscuta subgen. Cuscuta</taxon>
    </lineage>
</organism>
<keyword evidence="3" id="KW-1185">Reference proteome</keyword>
<protein>
    <recommendedName>
        <fullName evidence="1">Thiaminase-2/PQQC domain-containing protein</fullName>
    </recommendedName>
</protein>
<dbReference type="Proteomes" id="UP001152523">
    <property type="component" value="Unassembled WGS sequence"/>
</dbReference>
<dbReference type="InterPro" id="IPR004305">
    <property type="entry name" value="Thiaminase-2/PQQC"/>
</dbReference>
<dbReference type="Pfam" id="PF03070">
    <property type="entry name" value="TENA_THI-4"/>
    <property type="match status" value="1"/>
</dbReference>
<accession>A0AAV0D4V8</accession>
<dbReference type="GO" id="GO:0006772">
    <property type="term" value="P:thiamine metabolic process"/>
    <property type="evidence" value="ECO:0007669"/>
    <property type="project" value="UniProtKB-ARBA"/>
</dbReference>
<name>A0AAV0D4V8_9ASTE</name>
<feature type="domain" description="Thiaminase-2/PQQC" evidence="1">
    <location>
        <begin position="1"/>
        <end position="85"/>
    </location>
</feature>
<sequence length="95" mass="10611">MAILWALESVYHDSFANCLGDENSHTPENMKEVCRKWGNDAFGDYCVSLQSAADRALEKASPDAIAKAEVTLLQFLEIVVEFWNVNMKTMQPNAA</sequence>
<proteinExistence type="predicted"/>
<evidence type="ECO:0000259" key="1">
    <source>
        <dbReference type="Pfam" id="PF03070"/>
    </source>
</evidence>
<dbReference type="EMBL" id="CAMAPF010000075">
    <property type="protein sequence ID" value="CAH9092950.1"/>
    <property type="molecule type" value="Genomic_DNA"/>
</dbReference>
<comment type="caution">
    <text evidence="2">The sequence shown here is derived from an EMBL/GenBank/DDBJ whole genome shotgun (WGS) entry which is preliminary data.</text>
</comment>
<evidence type="ECO:0000313" key="3">
    <source>
        <dbReference type="Proteomes" id="UP001152523"/>
    </source>
</evidence>
<evidence type="ECO:0000313" key="2">
    <source>
        <dbReference type="EMBL" id="CAH9092950.1"/>
    </source>
</evidence>
<dbReference type="AlphaFoldDB" id="A0AAV0D4V8"/>
<dbReference type="InterPro" id="IPR016084">
    <property type="entry name" value="Haem_Oase-like_multi-hlx"/>
</dbReference>